<dbReference type="Proteomes" id="UP000536262">
    <property type="component" value="Unassembled WGS sequence"/>
</dbReference>
<proteinExistence type="predicted"/>
<sequence length="64" mass="7078">MTSSNSEFEIGKLIGVVAALTESHKDASESRLRMHELQALTLEIHTLRNEVKGLNEGRMPSSRA</sequence>
<reference evidence="1 2" key="1">
    <citation type="submission" date="2020-08" db="EMBL/GenBank/DDBJ databases">
        <title>Genomic Encyclopedia of Type Strains, Phase IV (KMG-IV): sequencing the most valuable type-strain genomes for metagenomic binning, comparative biology and taxonomic classification.</title>
        <authorList>
            <person name="Goeker M."/>
        </authorList>
    </citation>
    <scope>NUCLEOTIDE SEQUENCE [LARGE SCALE GENOMIC DNA]</scope>
    <source>
        <strain evidence="1 2">DSM 7051</strain>
    </source>
</reference>
<accession>A0A7X0FCV1</accession>
<organism evidence="1 2">
    <name type="scientific">Aminobacter aganoensis</name>
    <dbReference type="NCBI Taxonomy" id="83264"/>
    <lineage>
        <taxon>Bacteria</taxon>
        <taxon>Pseudomonadati</taxon>
        <taxon>Pseudomonadota</taxon>
        <taxon>Alphaproteobacteria</taxon>
        <taxon>Hyphomicrobiales</taxon>
        <taxon>Phyllobacteriaceae</taxon>
        <taxon>Aminobacter</taxon>
    </lineage>
</organism>
<protein>
    <submittedName>
        <fullName evidence="1">Uncharacterized protein</fullName>
    </submittedName>
</protein>
<comment type="caution">
    <text evidence="1">The sequence shown here is derived from an EMBL/GenBank/DDBJ whole genome shotgun (WGS) entry which is preliminary data.</text>
</comment>
<name>A0A7X0FCV1_9HYPH</name>
<dbReference type="EMBL" id="JACHOU010000022">
    <property type="protein sequence ID" value="MBB6357292.1"/>
    <property type="molecule type" value="Genomic_DNA"/>
</dbReference>
<evidence type="ECO:0000313" key="1">
    <source>
        <dbReference type="EMBL" id="MBB6357292.1"/>
    </source>
</evidence>
<gene>
    <name evidence="1" type="ORF">GGR00_005113</name>
</gene>
<evidence type="ECO:0000313" key="2">
    <source>
        <dbReference type="Proteomes" id="UP000536262"/>
    </source>
</evidence>
<keyword evidence="2" id="KW-1185">Reference proteome</keyword>
<dbReference type="RefSeq" id="WP_184702022.1">
    <property type="nucleotide sequence ID" value="NZ_BAABEG010000004.1"/>
</dbReference>
<dbReference type="AlphaFoldDB" id="A0A7X0FCV1"/>